<dbReference type="GO" id="GO:0016020">
    <property type="term" value="C:membrane"/>
    <property type="evidence" value="ECO:0007669"/>
    <property type="project" value="UniProtKB-SubCell"/>
</dbReference>
<evidence type="ECO:0000313" key="8">
    <source>
        <dbReference type="Proteomes" id="UP000593562"/>
    </source>
</evidence>
<organism evidence="7 8">
    <name type="scientific">Tripterygium wilfordii</name>
    <name type="common">Thunder God vine</name>
    <dbReference type="NCBI Taxonomy" id="458696"/>
    <lineage>
        <taxon>Eukaryota</taxon>
        <taxon>Viridiplantae</taxon>
        <taxon>Streptophyta</taxon>
        <taxon>Embryophyta</taxon>
        <taxon>Tracheophyta</taxon>
        <taxon>Spermatophyta</taxon>
        <taxon>Magnoliopsida</taxon>
        <taxon>eudicotyledons</taxon>
        <taxon>Gunneridae</taxon>
        <taxon>Pentapetalae</taxon>
        <taxon>rosids</taxon>
        <taxon>fabids</taxon>
        <taxon>Celastrales</taxon>
        <taxon>Celastraceae</taxon>
        <taxon>Tripterygium</taxon>
    </lineage>
</organism>
<keyword evidence="2 5" id="KW-0812">Transmembrane</keyword>
<evidence type="ECO:0000256" key="3">
    <source>
        <dbReference type="ARBA" id="ARBA00022989"/>
    </source>
</evidence>
<dbReference type="Proteomes" id="UP000593562">
    <property type="component" value="Unassembled WGS sequence"/>
</dbReference>
<feature type="domain" description="ABC-2 type transporter transmembrane" evidence="6">
    <location>
        <begin position="12"/>
        <end position="71"/>
    </location>
</feature>
<dbReference type="InterPro" id="IPR013525">
    <property type="entry name" value="ABC2_TM"/>
</dbReference>
<dbReference type="PANTHER" id="PTHR48040:SF20">
    <property type="entry name" value="PLEIOTROPIC DRUG RESISTANCE PROTEIN 1"/>
    <property type="match status" value="1"/>
</dbReference>
<dbReference type="InParanoid" id="A0A7J7CG53"/>
<comment type="caution">
    <text evidence="7">The sequence shown here is derived from an EMBL/GenBank/DDBJ whole genome shotgun (WGS) entry which is preliminary data.</text>
</comment>
<keyword evidence="3 5" id="KW-1133">Transmembrane helix</keyword>
<evidence type="ECO:0000313" key="7">
    <source>
        <dbReference type="EMBL" id="KAF5732936.1"/>
    </source>
</evidence>
<accession>A0A7J7CG53</accession>
<proteinExistence type="predicted"/>
<name>A0A7J7CG53_TRIWF</name>
<feature type="transmembrane region" description="Helical" evidence="5">
    <location>
        <begin position="48"/>
        <end position="69"/>
    </location>
</feature>
<dbReference type="Pfam" id="PF01061">
    <property type="entry name" value="ABC2_membrane"/>
    <property type="match status" value="1"/>
</dbReference>
<reference evidence="7 8" key="1">
    <citation type="journal article" date="2020" name="Nat. Commun.">
        <title>Genome of Tripterygium wilfordii and identification of cytochrome P450 involved in triptolide biosynthesis.</title>
        <authorList>
            <person name="Tu L."/>
            <person name="Su P."/>
            <person name="Zhang Z."/>
            <person name="Gao L."/>
            <person name="Wang J."/>
            <person name="Hu T."/>
            <person name="Zhou J."/>
            <person name="Zhang Y."/>
            <person name="Zhao Y."/>
            <person name="Liu Y."/>
            <person name="Song Y."/>
            <person name="Tong Y."/>
            <person name="Lu Y."/>
            <person name="Yang J."/>
            <person name="Xu C."/>
            <person name="Jia M."/>
            <person name="Peters R.J."/>
            <person name="Huang L."/>
            <person name="Gao W."/>
        </authorList>
    </citation>
    <scope>NUCLEOTIDE SEQUENCE [LARGE SCALE GENOMIC DNA]</scope>
    <source>
        <strain evidence="8">cv. XIE 37</strain>
        <tissue evidence="7">Leaf</tissue>
    </source>
</reference>
<feature type="transmembrane region" description="Helical" evidence="5">
    <location>
        <begin position="9"/>
        <end position="28"/>
    </location>
</feature>
<keyword evidence="8" id="KW-1185">Reference proteome</keyword>
<dbReference type="GO" id="GO:0140359">
    <property type="term" value="F:ABC-type transporter activity"/>
    <property type="evidence" value="ECO:0007669"/>
    <property type="project" value="InterPro"/>
</dbReference>
<evidence type="ECO:0000256" key="2">
    <source>
        <dbReference type="ARBA" id="ARBA00022692"/>
    </source>
</evidence>
<keyword evidence="4 5" id="KW-0472">Membrane</keyword>
<evidence type="ECO:0000256" key="1">
    <source>
        <dbReference type="ARBA" id="ARBA00004141"/>
    </source>
</evidence>
<evidence type="ECO:0000259" key="6">
    <source>
        <dbReference type="Pfam" id="PF01061"/>
    </source>
</evidence>
<sequence length="73" mass="8161">MHRDSINDGGIYTGAFFFAVVGMIYSGMPELSMAVTKLPVFYKQRDLLFYPSSAYSLPSMILKIPVTFVESRG</sequence>
<evidence type="ECO:0000256" key="5">
    <source>
        <dbReference type="SAM" id="Phobius"/>
    </source>
</evidence>
<dbReference type="PANTHER" id="PTHR48040">
    <property type="entry name" value="PLEIOTROPIC DRUG RESISTANCE PROTEIN 1-LIKE ISOFORM X1"/>
    <property type="match status" value="1"/>
</dbReference>
<evidence type="ECO:0000256" key="4">
    <source>
        <dbReference type="ARBA" id="ARBA00023136"/>
    </source>
</evidence>
<protein>
    <submittedName>
        <fullName evidence="7">Putative ABC transporter</fullName>
    </submittedName>
</protein>
<gene>
    <name evidence="7" type="ORF">HS088_TW17G00469</name>
</gene>
<dbReference type="AlphaFoldDB" id="A0A7J7CG53"/>
<dbReference type="EMBL" id="JAAARO010000017">
    <property type="protein sequence ID" value="KAF5732936.1"/>
    <property type="molecule type" value="Genomic_DNA"/>
</dbReference>
<comment type="subcellular location">
    <subcellularLocation>
        <location evidence="1">Membrane</location>
        <topology evidence="1">Multi-pass membrane protein</topology>
    </subcellularLocation>
</comment>